<evidence type="ECO:0000313" key="3">
    <source>
        <dbReference type="Proteomes" id="UP000230078"/>
    </source>
</evidence>
<keyword evidence="1" id="KW-0812">Transmembrane</keyword>
<dbReference type="InterPro" id="IPR019277">
    <property type="entry name" value="DUF2304"/>
</dbReference>
<keyword evidence="1" id="KW-0472">Membrane</keyword>
<comment type="caution">
    <text evidence="2">The sequence shown here is derived from an EMBL/GenBank/DDBJ whole genome shotgun (WGS) entry which is preliminary data.</text>
</comment>
<feature type="transmembrane region" description="Helical" evidence="1">
    <location>
        <begin position="68"/>
        <end position="86"/>
    </location>
</feature>
<dbReference type="Pfam" id="PF10066">
    <property type="entry name" value="DUF2304"/>
    <property type="match status" value="1"/>
</dbReference>
<sequence length="109" mass="12571">MIIFQFLFILFSLFAIITVIKRKKDAVMSNVGTTFWIIFWMLTDVVVLFPDSTTLFANRLGIGRGSDLITYVSLAIVFFVLFRLHVKLHEIERDITSVVRKDALKDVDV</sequence>
<evidence type="ECO:0000256" key="1">
    <source>
        <dbReference type="SAM" id="Phobius"/>
    </source>
</evidence>
<dbReference type="EMBL" id="PFPI01000025">
    <property type="protein sequence ID" value="PIZ93451.1"/>
    <property type="molecule type" value="Genomic_DNA"/>
</dbReference>
<organism evidence="2 3">
    <name type="scientific">Candidatus Magasanikbacteria bacterium CG_4_10_14_0_2_um_filter_41_31</name>
    <dbReference type="NCBI Taxonomy" id="1974639"/>
    <lineage>
        <taxon>Bacteria</taxon>
        <taxon>Candidatus Magasanikiibacteriota</taxon>
    </lineage>
</organism>
<gene>
    <name evidence="2" type="ORF">COX83_01880</name>
</gene>
<accession>A0A2M7V4G2</accession>
<protein>
    <submittedName>
        <fullName evidence="2">DUF2304 domain-containing protein</fullName>
    </submittedName>
</protein>
<feature type="transmembrane region" description="Helical" evidence="1">
    <location>
        <begin position="6"/>
        <end position="22"/>
    </location>
</feature>
<dbReference type="AlphaFoldDB" id="A0A2M7V4G2"/>
<dbReference type="Proteomes" id="UP000230078">
    <property type="component" value="Unassembled WGS sequence"/>
</dbReference>
<keyword evidence="1" id="KW-1133">Transmembrane helix</keyword>
<name>A0A2M7V4G2_9BACT</name>
<reference evidence="3" key="1">
    <citation type="submission" date="2017-09" db="EMBL/GenBank/DDBJ databases">
        <title>Depth-based differentiation of microbial function through sediment-hosted aquifers and enrichment of novel symbionts in the deep terrestrial subsurface.</title>
        <authorList>
            <person name="Probst A.J."/>
            <person name="Ladd B."/>
            <person name="Jarett J.K."/>
            <person name="Geller-Mcgrath D.E."/>
            <person name="Sieber C.M.K."/>
            <person name="Emerson J.B."/>
            <person name="Anantharaman K."/>
            <person name="Thomas B.C."/>
            <person name="Malmstrom R."/>
            <person name="Stieglmeier M."/>
            <person name="Klingl A."/>
            <person name="Woyke T."/>
            <person name="Ryan C.M."/>
            <person name="Banfield J.F."/>
        </authorList>
    </citation>
    <scope>NUCLEOTIDE SEQUENCE [LARGE SCALE GENOMIC DNA]</scope>
</reference>
<proteinExistence type="predicted"/>
<evidence type="ECO:0000313" key="2">
    <source>
        <dbReference type="EMBL" id="PIZ93451.1"/>
    </source>
</evidence>
<feature type="transmembrane region" description="Helical" evidence="1">
    <location>
        <begin position="34"/>
        <end position="56"/>
    </location>
</feature>